<dbReference type="InterPro" id="IPR002110">
    <property type="entry name" value="Ankyrin_rpt"/>
</dbReference>
<sequence>MESVTEGRPKYCRIESRSESVRCLNDETVNKKRITKFGDKTVNRTVSAASILDCRYRRSDKMIKVGKAVSSSDDLYESDQSMTLKKTRNPSVNLSIQNLTINNSSGVEIGCVVNKSFSNDITPIHVDADITAMNCSQGALTNSNEEVSSSKEHRYTNDPYLQNVIDNTKLQLESFKMKVFEKTPAFDSALDILHRYGTVFIIGKLGDGKTMTSRKLMKEVERTNSILLELHVCDPESFDKLVNGKRDTVVFIDDFLGKTHLDPCLLKLWIKLFPKMEEIVRAGNVQFIMATRKDILEEVRNNLQGLEFFREERIVDMSTFDISGIKERMLKRHIETSSIFVLAEEVCNHSARDLTERITISAADIREICSVETAIGFPYSCYLFTRDSRWASEGFKFFINPVLYLKSEIELLKREHTGRYCVLAVILLCGGIISYHDVSRDISREHFKSALSRVSKAFGVPLNRSAVARGAEVLATSATFLTRVDDGSYVFSHQAIEEAVSLAYPTTELIDIIELCPFRFLLEMVVINSCDPPRVIYSWDRRNKSCKIELSVHDFESLASRFMNETLAGNVWEVVHHTAFLDLTFLDCFFRKVTDSGNLNAIIHARHNNNHGGDLLFYAADNEKPRIKLVEKLLEIYSEVQSAKKNQTGRKLNCFSVPREQDEDIEKAKSSALHTACRLGRKDVVDVLLKFNTQQNYKLLSTAMHSQNVEIVQTLLQSYKWLEEQKRLALQEACKLGSIELFDLMVTVVKVKRADLWFSKCLVESAKSGNVELFNKILDKGCDVNYRGEFDRCALHEASIRAHGSLVKYLTEVPDTDINVKDMQGYTALHYAAEYNLLDIAKQLISAREDVDLCARTNDQYWPHKKNPKSTNENQALMKQGMTPYDLALQGHHDEMCKLLEEVASVRQNMNHLQLSCSHYLTFDGNTDNNGLENDCTNMV</sequence>
<dbReference type="SUPFAM" id="SSF48403">
    <property type="entry name" value="Ankyrin repeat"/>
    <property type="match status" value="1"/>
</dbReference>
<name>A0AAE0T8X9_9BIVA</name>
<reference evidence="5" key="2">
    <citation type="journal article" date="2021" name="Genome Biol. Evol.">
        <title>Developing a high-quality reference genome for a parasitic bivalve with doubly uniparental inheritance (Bivalvia: Unionida).</title>
        <authorList>
            <person name="Smith C.H."/>
        </authorList>
    </citation>
    <scope>NUCLEOTIDE SEQUENCE</scope>
    <source>
        <strain evidence="5">CHS0354</strain>
        <tissue evidence="5">Mantle</tissue>
    </source>
</reference>
<dbReference type="PROSITE" id="PS50088">
    <property type="entry name" value="ANK_REPEAT"/>
    <property type="match status" value="1"/>
</dbReference>
<dbReference type="InterPro" id="IPR036770">
    <property type="entry name" value="Ankyrin_rpt-contain_sf"/>
</dbReference>
<dbReference type="PROSITE" id="PS50297">
    <property type="entry name" value="ANK_REP_REGION"/>
    <property type="match status" value="1"/>
</dbReference>
<evidence type="ECO:0000256" key="1">
    <source>
        <dbReference type="ARBA" id="ARBA00022737"/>
    </source>
</evidence>
<dbReference type="PANTHER" id="PTHR24126:SF14">
    <property type="entry name" value="ANK_REP_REGION DOMAIN-CONTAINING PROTEIN"/>
    <property type="match status" value="1"/>
</dbReference>
<evidence type="ECO:0000259" key="4">
    <source>
        <dbReference type="Pfam" id="PF20720"/>
    </source>
</evidence>
<dbReference type="EMBL" id="JAEAOA010001198">
    <property type="protein sequence ID" value="KAK3605934.1"/>
    <property type="molecule type" value="Genomic_DNA"/>
</dbReference>
<accession>A0AAE0T8X9</accession>
<evidence type="ECO:0000313" key="5">
    <source>
        <dbReference type="EMBL" id="KAK3605934.1"/>
    </source>
</evidence>
<reference evidence="5" key="1">
    <citation type="journal article" date="2021" name="Genome Biol. Evol.">
        <title>A High-Quality Reference Genome for a Parasitic Bivalve with Doubly Uniparental Inheritance (Bivalvia: Unionida).</title>
        <authorList>
            <person name="Smith C.H."/>
        </authorList>
    </citation>
    <scope>NUCLEOTIDE SEQUENCE</scope>
    <source>
        <strain evidence="5">CHS0354</strain>
    </source>
</reference>
<protein>
    <recommendedName>
        <fullName evidence="4">Novel STAND NTPase 3 domain-containing protein</fullName>
    </recommendedName>
</protein>
<dbReference type="Proteomes" id="UP001195483">
    <property type="component" value="Unassembled WGS sequence"/>
</dbReference>
<evidence type="ECO:0000256" key="3">
    <source>
        <dbReference type="PROSITE-ProRule" id="PRU00023"/>
    </source>
</evidence>
<keyword evidence="6" id="KW-1185">Reference proteome</keyword>
<comment type="caution">
    <text evidence="5">The sequence shown here is derived from an EMBL/GenBank/DDBJ whole genome shotgun (WGS) entry which is preliminary data.</text>
</comment>
<dbReference type="AlphaFoldDB" id="A0AAE0T8X9"/>
<reference evidence="5" key="3">
    <citation type="submission" date="2023-05" db="EMBL/GenBank/DDBJ databases">
        <authorList>
            <person name="Smith C.H."/>
        </authorList>
    </citation>
    <scope>NUCLEOTIDE SEQUENCE</scope>
    <source>
        <strain evidence="5">CHS0354</strain>
        <tissue evidence="5">Mantle</tissue>
    </source>
</reference>
<dbReference type="PANTHER" id="PTHR24126">
    <property type="entry name" value="ANKYRIN REPEAT, PH AND SEC7 DOMAIN CONTAINING PROTEIN SECG-RELATED"/>
    <property type="match status" value="1"/>
</dbReference>
<gene>
    <name evidence="5" type="ORF">CHS0354_019600</name>
</gene>
<dbReference type="InterPro" id="IPR049050">
    <property type="entry name" value="nSTAND3"/>
</dbReference>
<dbReference type="SMART" id="SM00248">
    <property type="entry name" value="ANK"/>
    <property type="match status" value="7"/>
</dbReference>
<proteinExistence type="predicted"/>
<feature type="domain" description="Novel STAND NTPase 3" evidence="4">
    <location>
        <begin position="180"/>
        <end position="335"/>
    </location>
</feature>
<feature type="repeat" description="ANK" evidence="3">
    <location>
        <begin position="824"/>
        <end position="856"/>
    </location>
</feature>
<keyword evidence="1" id="KW-0677">Repeat</keyword>
<dbReference type="Gene3D" id="1.25.40.20">
    <property type="entry name" value="Ankyrin repeat-containing domain"/>
    <property type="match status" value="2"/>
</dbReference>
<organism evidence="5 6">
    <name type="scientific">Potamilus streckersoni</name>
    <dbReference type="NCBI Taxonomy" id="2493646"/>
    <lineage>
        <taxon>Eukaryota</taxon>
        <taxon>Metazoa</taxon>
        <taxon>Spiralia</taxon>
        <taxon>Lophotrochozoa</taxon>
        <taxon>Mollusca</taxon>
        <taxon>Bivalvia</taxon>
        <taxon>Autobranchia</taxon>
        <taxon>Heteroconchia</taxon>
        <taxon>Palaeoheterodonta</taxon>
        <taxon>Unionida</taxon>
        <taxon>Unionoidea</taxon>
        <taxon>Unionidae</taxon>
        <taxon>Ambleminae</taxon>
        <taxon>Lampsilini</taxon>
        <taxon>Potamilus</taxon>
    </lineage>
</organism>
<keyword evidence="2 3" id="KW-0040">ANK repeat</keyword>
<evidence type="ECO:0000256" key="2">
    <source>
        <dbReference type="ARBA" id="ARBA00023043"/>
    </source>
</evidence>
<dbReference type="InterPro" id="IPR027417">
    <property type="entry name" value="P-loop_NTPase"/>
</dbReference>
<evidence type="ECO:0000313" key="6">
    <source>
        <dbReference type="Proteomes" id="UP001195483"/>
    </source>
</evidence>
<dbReference type="SUPFAM" id="SSF52540">
    <property type="entry name" value="P-loop containing nucleoside triphosphate hydrolases"/>
    <property type="match status" value="1"/>
</dbReference>
<dbReference type="Pfam" id="PF20720">
    <property type="entry name" value="nSTAND3"/>
    <property type="match status" value="1"/>
</dbReference>
<dbReference type="Pfam" id="PF12796">
    <property type="entry name" value="Ank_2"/>
    <property type="match status" value="1"/>
</dbReference>